<name>A0A328DAM9_9ASTE</name>
<dbReference type="EMBL" id="NQVE01000188">
    <property type="protein sequence ID" value="RAL41498.1"/>
    <property type="molecule type" value="Genomic_DNA"/>
</dbReference>
<keyword evidence="1" id="KW-0479">Metal-binding</keyword>
<feature type="domain" description="SWIM-type" evidence="2">
    <location>
        <begin position="387"/>
        <end position="419"/>
    </location>
</feature>
<keyword evidence="4" id="KW-1185">Reference proteome</keyword>
<keyword evidence="1" id="KW-0863">Zinc-finger</keyword>
<dbReference type="InterPro" id="IPR019557">
    <property type="entry name" value="AminoTfrase-like_pln_mobile"/>
</dbReference>
<accession>A0A328DAM9</accession>
<dbReference type="InterPro" id="IPR007527">
    <property type="entry name" value="Znf_SWIM"/>
</dbReference>
<evidence type="ECO:0000256" key="1">
    <source>
        <dbReference type="PROSITE-ProRule" id="PRU00325"/>
    </source>
</evidence>
<dbReference type="PROSITE" id="PS50966">
    <property type="entry name" value="ZF_SWIM"/>
    <property type="match status" value="1"/>
</dbReference>
<organism evidence="3 4">
    <name type="scientific">Cuscuta australis</name>
    <dbReference type="NCBI Taxonomy" id="267555"/>
    <lineage>
        <taxon>Eukaryota</taxon>
        <taxon>Viridiplantae</taxon>
        <taxon>Streptophyta</taxon>
        <taxon>Embryophyta</taxon>
        <taxon>Tracheophyta</taxon>
        <taxon>Spermatophyta</taxon>
        <taxon>Magnoliopsida</taxon>
        <taxon>eudicotyledons</taxon>
        <taxon>Gunneridae</taxon>
        <taxon>Pentapetalae</taxon>
        <taxon>asterids</taxon>
        <taxon>lamiids</taxon>
        <taxon>Solanales</taxon>
        <taxon>Convolvulaceae</taxon>
        <taxon>Cuscuteae</taxon>
        <taxon>Cuscuta</taxon>
        <taxon>Cuscuta subgen. Grammica</taxon>
        <taxon>Cuscuta sect. Cleistogrammica</taxon>
    </lineage>
</organism>
<gene>
    <name evidence="3" type="ORF">DM860_010292</name>
</gene>
<keyword evidence="1" id="KW-0862">Zinc</keyword>
<dbReference type="AlphaFoldDB" id="A0A328DAM9"/>
<dbReference type="PANTHER" id="PTHR46033:SF1">
    <property type="entry name" value="PROTEIN MAIN-LIKE 2"/>
    <property type="match status" value="1"/>
</dbReference>
<dbReference type="InterPro" id="IPR044824">
    <property type="entry name" value="MAIN-like"/>
</dbReference>
<dbReference type="GO" id="GO:0008270">
    <property type="term" value="F:zinc ion binding"/>
    <property type="evidence" value="ECO:0007669"/>
    <property type="project" value="UniProtKB-KW"/>
</dbReference>
<dbReference type="PANTHER" id="PTHR46033">
    <property type="entry name" value="PROTEIN MAIN-LIKE 2"/>
    <property type="match status" value="1"/>
</dbReference>
<evidence type="ECO:0000313" key="3">
    <source>
        <dbReference type="EMBL" id="RAL41498.1"/>
    </source>
</evidence>
<proteinExistence type="predicted"/>
<protein>
    <recommendedName>
        <fullName evidence="2">SWIM-type domain-containing protein</fullName>
    </recommendedName>
</protein>
<dbReference type="Pfam" id="PF10536">
    <property type="entry name" value="PMD"/>
    <property type="match status" value="1"/>
</dbReference>
<comment type="caution">
    <text evidence="3">The sequence shown here is derived from an EMBL/GenBank/DDBJ whole genome shotgun (WGS) entry which is preliminary data.</text>
</comment>
<reference evidence="3 4" key="1">
    <citation type="submission" date="2018-06" db="EMBL/GenBank/DDBJ databases">
        <title>The Genome of Cuscuta australis (Dodder) Provides Insight into the Evolution of Plant Parasitism.</title>
        <authorList>
            <person name="Liu H."/>
        </authorList>
    </citation>
    <scope>NUCLEOTIDE SEQUENCE [LARGE SCALE GENOMIC DNA]</scope>
    <source>
        <strain evidence="4">cv. Yunnan</strain>
        <tissue evidence="3">Vines</tissue>
    </source>
</reference>
<dbReference type="Pfam" id="PF04434">
    <property type="entry name" value="SWIM"/>
    <property type="match status" value="1"/>
</dbReference>
<dbReference type="Proteomes" id="UP000249390">
    <property type="component" value="Unassembled WGS sequence"/>
</dbReference>
<evidence type="ECO:0000259" key="2">
    <source>
        <dbReference type="PROSITE" id="PS50966"/>
    </source>
</evidence>
<dbReference type="GO" id="GO:0010073">
    <property type="term" value="P:meristem maintenance"/>
    <property type="evidence" value="ECO:0007669"/>
    <property type="project" value="InterPro"/>
</dbReference>
<sequence length="492" mass="56712">MTPEARDAAFRTILGWEPNEAHFGRPDQFKIPLLNRGLQPNAQWNDFHVHQYTAQVIYEYLGGLLFPDTSERFAPTDFVLFLDDFDRTSQYSWGSAVLARLYNSLCHTALKKNDQTRPGGCLLLLQLWAWSRLLPLRPEVKIQVNYRHRPPAIDEPHGSDLQKFTLAQPDRVFVISETNLMVYCIIMVGQALWSYEGVVIYRLHVEPIMPKRFTRQFGKLQTIPELPFPYRADHHRPSGTGSLDAFTDYVRVWRDDRLNHVILDEMVPRNSPLNVGDDLAAGYRDWFAFFGRHLIRNPAHHHERGAESSATALISVARTLVGVRDSLDKSLEEPNTMLVTVLNCRDLINHKLDELSRNEHLPMSTNFEVARSKGYSFFANPSSIYSYMVDLENRVCTCGRWSSDAVPCVHVHAVFRSKRQVADNLIPPVYSVQNYLQCYSGVIHPVIFQPNLDIGDFRVNPPIRPEREIPRSGRRKRNRYISEMDRRVTRGG</sequence>
<evidence type="ECO:0000313" key="4">
    <source>
        <dbReference type="Proteomes" id="UP000249390"/>
    </source>
</evidence>